<evidence type="ECO:0000313" key="1">
    <source>
        <dbReference type="EMBL" id="RTY94311.1"/>
    </source>
</evidence>
<dbReference type="GO" id="GO:0016787">
    <property type="term" value="F:hydrolase activity"/>
    <property type="evidence" value="ECO:0007669"/>
    <property type="project" value="UniProtKB-KW"/>
</dbReference>
<keyword evidence="2" id="KW-1185">Reference proteome</keyword>
<feature type="non-terminal residue" evidence="1">
    <location>
        <position position="73"/>
    </location>
</feature>
<dbReference type="EMBL" id="RYDJ01000276">
    <property type="protein sequence ID" value="RTY94311.1"/>
    <property type="molecule type" value="Genomic_DNA"/>
</dbReference>
<accession>A0A3S0PZK4</accession>
<protein>
    <submittedName>
        <fullName evidence="1">Glycosyl hydrolase</fullName>
    </submittedName>
</protein>
<name>A0A3S0PZK4_9FLAO</name>
<evidence type="ECO:0000313" key="2">
    <source>
        <dbReference type="Proteomes" id="UP000280825"/>
    </source>
</evidence>
<dbReference type="Proteomes" id="UP000280825">
    <property type="component" value="Unassembled WGS sequence"/>
</dbReference>
<proteinExistence type="predicted"/>
<gene>
    <name evidence="1" type="ORF">EKL98_17260</name>
</gene>
<comment type="caution">
    <text evidence="1">The sequence shown here is derived from an EMBL/GenBank/DDBJ whole genome shotgun (WGS) entry which is preliminary data.</text>
</comment>
<organism evidence="1 2">
    <name type="scientific">Flavobacterium bomense</name>
    <dbReference type="NCBI Taxonomy" id="2497483"/>
    <lineage>
        <taxon>Bacteria</taxon>
        <taxon>Pseudomonadati</taxon>
        <taxon>Bacteroidota</taxon>
        <taxon>Flavobacteriia</taxon>
        <taxon>Flavobacteriales</taxon>
        <taxon>Flavobacteriaceae</taxon>
        <taxon>Flavobacterium</taxon>
    </lineage>
</organism>
<reference evidence="1 2" key="1">
    <citation type="submission" date="2018-12" db="EMBL/GenBank/DDBJ databases">
        <title>Flavobacterium sp. nov., isolated from glacier ice.</title>
        <authorList>
            <person name="Liu Q."/>
            <person name="Xin Y.-H."/>
        </authorList>
    </citation>
    <scope>NUCLEOTIDE SEQUENCE [LARGE SCALE GENOMIC DNA]</scope>
    <source>
        <strain evidence="1 2">RB1N8</strain>
    </source>
</reference>
<dbReference type="AlphaFoldDB" id="A0A3S0PZK4"/>
<keyword evidence="1" id="KW-0378">Hydrolase</keyword>
<sequence>MKTKKTATTLLLMISIFGFSQQKSKIQPKSFSTKDKIITVYTSADSTNLRLSKTDNLTFSDLKQPVETQVCIF</sequence>